<feature type="transmembrane region" description="Helical" evidence="1">
    <location>
        <begin position="148"/>
        <end position="168"/>
    </location>
</feature>
<feature type="transmembrane region" description="Helical" evidence="1">
    <location>
        <begin position="39"/>
        <end position="57"/>
    </location>
</feature>
<keyword evidence="1" id="KW-0812">Transmembrane</keyword>
<dbReference type="Pfam" id="PF13346">
    <property type="entry name" value="ABC2_membrane_5"/>
    <property type="match status" value="1"/>
</dbReference>
<comment type="caution">
    <text evidence="2">The sequence shown here is derived from an EMBL/GenBank/DDBJ whole genome shotgun (WGS) entry which is preliminary data.</text>
</comment>
<gene>
    <name evidence="2" type="ORF">IAA63_00130</name>
</gene>
<evidence type="ECO:0000256" key="1">
    <source>
        <dbReference type="SAM" id="Phobius"/>
    </source>
</evidence>
<feature type="transmembrane region" description="Helical" evidence="1">
    <location>
        <begin position="188"/>
        <end position="208"/>
    </location>
</feature>
<proteinExistence type="predicted"/>
<accession>A0A9D1T4G9</accession>
<sequence length="218" mass="23721">MKGLFVKDLYLLSKQKNYVLCLLAISVFLLFRANNATFVSSYMTILGSFLALATISYDELNHGRTFLFTLPITRSMYVTSKYVTGIVICLAAWGLSVVFTGAAMAAGRISSSWEEWLLSCVMFLGVGFLFDALMIPIQLKFGADRGRIVLLVVMLGCVFLGMTAGNMIQKMQLDVSGPVAFLNGLSPVGLGLLAAVVVLAALAVSWLISMGIMRKKEF</sequence>
<dbReference type="AlphaFoldDB" id="A0A9D1T4G9"/>
<reference evidence="2" key="1">
    <citation type="submission" date="2020-10" db="EMBL/GenBank/DDBJ databases">
        <authorList>
            <person name="Gilroy R."/>
        </authorList>
    </citation>
    <scope>NUCLEOTIDE SEQUENCE</scope>
    <source>
        <strain evidence="2">ChiBcec2-4451</strain>
    </source>
</reference>
<dbReference type="EMBL" id="DVON01000002">
    <property type="protein sequence ID" value="HIV11530.1"/>
    <property type="molecule type" value="Genomic_DNA"/>
</dbReference>
<dbReference type="InterPro" id="IPR025699">
    <property type="entry name" value="ABC2_memb-like"/>
</dbReference>
<feature type="transmembrane region" description="Helical" evidence="1">
    <location>
        <begin position="17"/>
        <end position="33"/>
    </location>
</feature>
<evidence type="ECO:0000313" key="3">
    <source>
        <dbReference type="Proteomes" id="UP000886723"/>
    </source>
</evidence>
<evidence type="ECO:0000313" key="2">
    <source>
        <dbReference type="EMBL" id="HIV11530.1"/>
    </source>
</evidence>
<name>A0A9D1T4G9_9FIRM</name>
<keyword evidence="1" id="KW-1133">Transmembrane helix</keyword>
<protein>
    <submittedName>
        <fullName evidence="2">ABC-2 transporter permease</fullName>
    </submittedName>
</protein>
<keyword evidence="1" id="KW-0472">Membrane</keyword>
<dbReference type="Proteomes" id="UP000886723">
    <property type="component" value="Unassembled WGS sequence"/>
</dbReference>
<feature type="transmembrane region" description="Helical" evidence="1">
    <location>
        <begin position="116"/>
        <end position="136"/>
    </location>
</feature>
<reference evidence="2" key="2">
    <citation type="journal article" date="2021" name="PeerJ">
        <title>Extensive microbial diversity within the chicken gut microbiome revealed by metagenomics and culture.</title>
        <authorList>
            <person name="Gilroy R."/>
            <person name="Ravi A."/>
            <person name="Getino M."/>
            <person name="Pursley I."/>
            <person name="Horton D.L."/>
            <person name="Alikhan N.F."/>
            <person name="Baker D."/>
            <person name="Gharbi K."/>
            <person name="Hall N."/>
            <person name="Watson M."/>
            <person name="Adriaenssens E.M."/>
            <person name="Foster-Nyarko E."/>
            <person name="Jarju S."/>
            <person name="Secka A."/>
            <person name="Antonio M."/>
            <person name="Oren A."/>
            <person name="Chaudhuri R.R."/>
            <person name="La Ragione R."/>
            <person name="Hildebrand F."/>
            <person name="Pallen M.J."/>
        </authorList>
    </citation>
    <scope>NUCLEOTIDE SEQUENCE</scope>
    <source>
        <strain evidence="2">ChiBcec2-4451</strain>
    </source>
</reference>
<organism evidence="2 3">
    <name type="scientific">Candidatus Pullilachnospira stercoravium</name>
    <dbReference type="NCBI Taxonomy" id="2840913"/>
    <lineage>
        <taxon>Bacteria</taxon>
        <taxon>Bacillati</taxon>
        <taxon>Bacillota</taxon>
        <taxon>Clostridia</taxon>
        <taxon>Lachnospirales</taxon>
        <taxon>Lachnospiraceae</taxon>
        <taxon>Lachnospiraceae incertae sedis</taxon>
        <taxon>Candidatus Pullilachnospira</taxon>
    </lineage>
</organism>
<feature type="transmembrane region" description="Helical" evidence="1">
    <location>
        <begin position="82"/>
        <end position="104"/>
    </location>
</feature>